<keyword evidence="1" id="KW-0812">Transmembrane</keyword>
<dbReference type="OrthoDB" id="1655972at2"/>
<dbReference type="HOGENOM" id="CLU_1486677_0_0_9"/>
<dbReference type="STRING" id="100884.GCA_000269565_02900"/>
<comment type="caution">
    <text evidence="2">The sequence shown here is derived from an EMBL/GenBank/DDBJ whole genome shotgun (WGS) entry which is preliminary data.</text>
</comment>
<keyword evidence="1" id="KW-1133">Transmembrane helix</keyword>
<dbReference type="RefSeq" id="WP_008788169.1">
    <property type="nucleotide sequence ID" value="NZ_AKCB01000002.1"/>
</dbReference>
<feature type="transmembrane region" description="Helical" evidence="1">
    <location>
        <begin position="155"/>
        <end position="180"/>
    </location>
</feature>
<dbReference type="Proteomes" id="UP000003157">
    <property type="component" value="Unassembled WGS sequence"/>
</dbReference>
<evidence type="ECO:0000313" key="3">
    <source>
        <dbReference type="Proteomes" id="UP000003157"/>
    </source>
</evidence>
<dbReference type="Pfam" id="PF11193">
    <property type="entry name" value="DUF2812"/>
    <property type="match status" value="1"/>
</dbReference>
<dbReference type="eggNOG" id="ENOG5032YGM">
    <property type="taxonomic scope" value="Bacteria"/>
</dbReference>
<name>E7G8G5_9FIRM</name>
<sequence length="183" mass="21687">MLRIKPYLGSKSTEDYLNKKAQKGYELESITSFGLFVPLRLDAYSFKKTLKTKRVYRVDSRKIKKEDFKEYQQIFMDDGWKYFKNNFANDEYNSDYIFYSEDSTKNQIFSDPESEKLRNKENAASSLYKGIFLFMVFLFFSIIFPAPLAGNNSTIIGFIFHNIYIIVAIFIIITSLIRYFKNR</sequence>
<feature type="transmembrane region" description="Helical" evidence="1">
    <location>
        <begin position="126"/>
        <end position="149"/>
    </location>
</feature>
<reference evidence="2 3" key="1">
    <citation type="submission" date="2010-12" db="EMBL/GenBank/DDBJ databases">
        <title>The Genome Sequence of Coprobacillus sp. strain 29_1.</title>
        <authorList>
            <consortium name="The Broad Institute Genome Sequencing Platform"/>
            <person name="Earl A."/>
            <person name="Ward D."/>
            <person name="Feldgarden M."/>
            <person name="Gevers D."/>
            <person name="Daigneault M."/>
            <person name="Sibley C.D."/>
            <person name="White A."/>
            <person name="Strauss J."/>
            <person name="Allen-Vercoe E."/>
            <person name="Young S.K."/>
            <person name="Zeng Q."/>
            <person name="Gargeya S."/>
            <person name="Fitzgerald M."/>
            <person name="Haas B."/>
            <person name="Abouelleil A."/>
            <person name="Alvarado L."/>
            <person name="Arachchi H.M."/>
            <person name="Berlin A."/>
            <person name="Brown A."/>
            <person name="Chapman S.B."/>
            <person name="Chen Z."/>
            <person name="Dunbar C."/>
            <person name="Freedman E."/>
            <person name="Gearin G."/>
            <person name="Gellesch M."/>
            <person name="Goldberg J."/>
            <person name="Griggs A."/>
            <person name="Gujja S."/>
            <person name="Heilman E."/>
            <person name="Heiman D."/>
            <person name="Howarth C."/>
            <person name="Larson L."/>
            <person name="Lui A."/>
            <person name="MacDonald P.J.P."/>
            <person name="Mehta T."/>
            <person name="Montmayeur A."/>
            <person name="Murphy C."/>
            <person name="Neiman D."/>
            <person name="Pearson M."/>
            <person name="Priest M."/>
            <person name="Roberts A."/>
            <person name="Saif S."/>
            <person name="Shea T."/>
            <person name="Shenoy N."/>
            <person name="Sisk P."/>
            <person name="Stolte C."/>
            <person name="Sykes S."/>
            <person name="White J."/>
            <person name="Yandava C."/>
            <person name="Nusbaum C."/>
            <person name="Birren B."/>
        </authorList>
    </citation>
    <scope>NUCLEOTIDE SEQUENCE [LARGE SCALE GENOMIC DNA]</scope>
    <source>
        <strain evidence="2 3">29_1</strain>
    </source>
</reference>
<accession>E7G8G5</accession>
<dbReference type="AlphaFoldDB" id="E7G8G5"/>
<keyword evidence="3" id="KW-1185">Reference proteome</keyword>
<dbReference type="InterPro" id="IPR021359">
    <property type="entry name" value="DUF2812"/>
</dbReference>
<protein>
    <recommendedName>
        <fullName evidence="4">DUF2812 domain-containing protein</fullName>
    </recommendedName>
</protein>
<dbReference type="GeneID" id="78230702"/>
<evidence type="ECO:0008006" key="4">
    <source>
        <dbReference type="Google" id="ProtNLM"/>
    </source>
</evidence>
<evidence type="ECO:0000256" key="1">
    <source>
        <dbReference type="SAM" id="Phobius"/>
    </source>
</evidence>
<gene>
    <name evidence="2" type="ORF">HMPREF9488_01053</name>
</gene>
<organism evidence="2 3">
    <name type="scientific">Coprobacillus cateniformis</name>
    <dbReference type="NCBI Taxonomy" id="100884"/>
    <lineage>
        <taxon>Bacteria</taxon>
        <taxon>Bacillati</taxon>
        <taxon>Bacillota</taxon>
        <taxon>Erysipelotrichia</taxon>
        <taxon>Erysipelotrichales</taxon>
        <taxon>Coprobacillaceae</taxon>
        <taxon>Coprobacillus</taxon>
    </lineage>
</organism>
<dbReference type="EMBL" id="ADKX01000017">
    <property type="protein sequence ID" value="EFW05677.1"/>
    <property type="molecule type" value="Genomic_DNA"/>
</dbReference>
<evidence type="ECO:0000313" key="2">
    <source>
        <dbReference type="EMBL" id="EFW05677.1"/>
    </source>
</evidence>
<proteinExistence type="predicted"/>
<keyword evidence="1" id="KW-0472">Membrane</keyword>